<dbReference type="Proteomes" id="UP001172457">
    <property type="component" value="Chromosome 2"/>
</dbReference>
<evidence type="ECO:0000256" key="1">
    <source>
        <dbReference type="ARBA" id="ARBA00004123"/>
    </source>
</evidence>
<keyword evidence="2 3" id="KW-0539">Nucleus</keyword>
<evidence type="ECO:0000313" key="5">
    <source>
        <dbReference type="EMBL" id="KAJ9562695.1"/>
    </source>
</evidence>
<dbReference type="PANTHER" id="PTHR12346">
    <property type="entry name" value="SIN3B-RELATED"/>
    <property type="match status" value="1"/>
</dbReference>
<dbReference type="GO" id="GO:0003714">
    <property type="term" value="F:transcription corepressor activity"/>
    <property type="evidence" value="ECO:0007669"/>
    <property type="project" value="InterPro"/>
</dbReference>
<dbReference type="GO" id="GO:0000785">
    <property type="term" value="C:chromatin"/>
    <property type="evidence" value="ECO:0007669"/>
    <property type="project" value="TreeGrafter"/>
</dbReference>
<proteinExistence type="predicted"/>
<keyword evidence="6" id="KW-1185">Reference proteome</keyword>
<dbReference type="InterPro" id="IPR003822">
    <property type="entry name" value="PAH"/>
</dbReference>
<dbReference type="GO" id="GO:0000122">
    <property type="term" value="P:negative regulation of transcription by RNA polymerase II"/>
    <property type="evidence" value="ECO:0007669"/>
    <property type="project" value="TreeGrafter"/>
</dbReference>
<accession>A0AA38TKN4</accession>
<organism evidence="5 6">
    <name type="scientific">Centaurea solstitialis</name>
    <name type="common">yellow star-thistle</name>
    <dbReference type="NCBI Taxonomy" id="347529"/>
    <lineage>
        <taxon>Eukaryota</taxon>
        <taxon>Viridiplantae</taxon>
        <taxon>Streptophyta</taxon>
        <taxon>Embryophyta</taxon>
        <taxon>Tracheophyta</taxon>
        <taxon>Spermatophyta</taxon>
        <taxon>Magnoliopsida</taxon>
        <taxon>eudicotyledons</taxon>
        <taxon>Gunneridae</taxon>
        <taxon>Pentapetalae</taxon>
        <taxon>asterids</taxon>
        <taxon>campanulids</taxon>
        <taxon>Asterales</taxon>
        <taxon>Asteraceae</taxon>
        <taxon>Carduoideae</taxon>
        <taxon>Cardueae</taxon>
        <taxon>Centaureinae</taxon>
        <taxon>Centaurea</taxon>
    </lineage>
</organism>
<dbReference type="PROSITE" id="PS51477">
    <property type="entry name" value="PAH"/>
    <property type="match status" value="1"/>
</dbReference>
<evidence type="ECO:0000256" key="4">
    <source>
        <dbReference type="SAM" id="MobiDB-lite"/>
    </source>
</evidence>
<gene>
    <name evidence="5" type="ORF">OSB04_007855</name>
</gene>
<dbReference type="GO" id="GO:0000118">
    <property type="term" value="C:histone deacetylase complex"/>
    <property type="evidence" value="ECO:0007669"/>
    <property type="project" value="TreeGrafter"/>
</dbReference>
<comment type="subcellular location">
    <subcellularLocation>
        <location evidence="1 3">Nucleus</location>
    </subcellularLocation>
</comment>
<dbReference type="PANTHER" id="PTHR12346:SF8">
    <property type="entry name" value="PAIRED AMPHIPATHIC HELIX PROTEIN SIN3-LIKE 2"/>
    <property type="match status" value="1"/>
</dbReference>
<dbReference type="Pfam" id="PF02671">
    <property type="entry name" value="PAH"/>
    <property type="match status" value="1"/>
</dbReference>
<evidence type="ECO:0000256" key="2">
    <source>
        <dbReference type="ARBA" id="ARBA00023242"/>
    </source>
</evidence>
<dbReference type="EMBL" id="JARYMX010000002">
    <property type="protein sequence ID" value="KAJ9562695.1"/>
    <property type="molecule type" value="Genomic_DNA"/>
</dbReference>
<dbReference type="InterPro" id="IPR036600">
    <property type="entry name" value="PAH_sf"/>
</dbReference>
<dbReference type="SUPFAM" id="SSF47762">
    <property type="entry name" value="PAH2 domain"/>
    <property type="match status" value="1"/>
</dbReference>
<reference evidence="5" key="1">
    <citation type="submission" date="2023-03" db="EMBL/GenBank/DDBJ databases">
        <title>Chromosome-scale reference genome and RAD-based genetic map of yellow starthistle (Centaurea solstitialis) reveal putative structural variation and QTLs associated with invader traits.</title>
        <authorList>
            <person name="Reatini B."/>
            <person name="Cang F.A."/>
            <person name="Jiang Q."/>
            <person name="Mckibben M.T.W."/>
            <person name="Barker M.S."/>
            <person name="Rieseberg L.H."/>
            <person name="Dlugosch K.M."/>
        </authorList>
    </citation>
    <scope>NUCLEOTIDE SEQUENCE</scope>
    <source>
        <strain evidence="5">CAN-66</strain>
        <tissue evidence="5">Leaf</tissue>
    </source>
</reference>
<dbReference type="FunFam" id="1.20.1160.11:FF:000001">
    <property type="entry name" value="Paired amphipathic helix protein Sin3"/>
    <property type="match status" value="1"/>
</dbReference>
<evidence type="ECO:0000313" key="6">
    <source>
        <dbReference type="Proteomes" id="UP001172457"/>
    </source>
</evidence>
<dbReference type="InterPro" id="IPR039774">
    <property type="entry name" value="Sin3-like"/>
</dbReference>
<protein>
    <submittedName>
        <fullName evidence="5">Uncharacterized protein</fullName>
    </submittedName>
</protein>
<comment type="caution">
    <text evidence="5">The sequence shown here is derived from an EMBL/GenBank/DDBJ whole genome shotgun (WGS) entry which is preliminary data.</text>
</comment>
<evidence type="ECO:0000256" key="3">
    <source>
        <dbReference type="PROSITE-ProRule" id="PRU00810"/>
    </source>
</evidence>
<feature type="region of interest" description="Disordered" evidence="4">
    <location>
        <begin position="1"/>
        <end position="23"/>
    </location>
</feature>
<sequence>MHAIASRTERRKRYSQSHDGSSTTSVASTYLKEVKNTFHDQIEKYDMFLDILKDFKAQRIDITGVIARVKELLKGHDHLIVGFNTFLPKGYDEDPKRIVEFEEVIFKNKIFKNKMKPGMKIEGWRWRRCRGTEDENEVTGGLHPAAVLMNMKVEAANSELVVVSYSGENGEKMLPEW</sequence>
<dbReference type="AlphaFoldDB" id="A0AA38TKN4"/>
<name>A0AA38TKN4_9ASTR</name>
<dbReference type="Gene3D" id="1.20.1160.11">
    <property type="entry name" value="Paired amphipathic helix"/>
    <property type="match status" value="1"/>
</dbReference>